<dbReference type="FunFam" id="3.40.190.10:FF:000060">
    <property type="entry name" value="Glutamate receptor ionotropic, kainate 1"/>
    <property type="match status" value="1"/>
</dbReference>
<dbReference type="SUPFAM" id="SSF81324">
    <property type="entry name" value="Voltage-gated potassium channels"/>
    <property type="match status" value="1"/>
</dbReference>
<dbReference type="InterPro" id="IPR015683">
    <property type="entry name" value="Ionotropic_Glu_rcpt"/>
</dbReference>
<dbReference type="SMART" id="SM00918">
    <property type="entry name" value="Lig_chan-Glu_bd"/>
    <property type="match status" value="1"/>
</dbReference>
<evidence type="ECO:0000256" key="8">
    <source>
        <dbReference type="ARBA" id="ARBA00023065"/>
    </source>
</evidence>
<proteinExistence type="inferred from homology"/>
<dbReference type="GO" id="GO:0038023">
    <property type="term" value="F:signaling receptor activity"/>
    <property type="evidence" value="ECO:0007669"/>
    <property type="project" value="InterPro"/>
</dbReference>
<dbReference type="SUPFAM" id="SSF53822">
    <property type="entry name" value="Periplasmic binding protein-like I"/>
    <property type="match status" value="1"/>
</dbReference>
<keyword evidence="18" id="KW-1015">Disulfide bond</keyword>
<comment type="similarity">
    <text evidence="1">Belongs to the glutamate-gated ion channel (TC 1.A.10.1) family.</text>
</comment>
<name>A0A9Q0RIL5_BLOTA</name>
<sequence length="1049" mass="120447">MFRLLSFLFLLSIVSKHSIDCRSSLPSVIKIGAIIESNHEQWLTIFRQAINRINMNQMLLPRTKLDLIAFIVKPDDSYNAAKQSSKLLDKSIWTLFGPGSPSIDWYLRSLANERQIPHLSINWNYRSKYLHNINIKSSKNNKMWINYNGMWKNVQQLSKSSIKSYTINLYPESNQLSLSFQHFVQSRNWKSFTLIYDDNDGLIMMKDLLRISSDNSNGNRMNVKITLIRLPEIDDRRFRKLPINLIDQHRYRITLKSIKSSEHNIVLSMKEEQTIQFLQYAFKGQRMTEYDNYLIATLDFHRYDLTQFQSQTLANITGLSMLSSINNRIESTPTFDRLSNIYGKKSIAQIYNLTTTEALIHDAVTLFAMSLDDLDRSIAPGRIVSPMSSLSIPQQNNWSFGPRLINQMLKTNINGLTGPIRFDSNGNRINFNVQILQMKPTGTKNIANWSPKTGIITTINNTFYDSYKQILEAMKYKEFRITVPPNSKPYIYLKESHENYTGNDRFEGFCVDLLEKIRQVFQREFGSDFKYALKVVSDGEYGKQNGDEWNGMFGELIRHQADLAIGDLTATYLRETAVDFTMPFMNLGIAILFKKTAIPDPELFSFLKPLSIEVWLYLASAFLSISILFWILSRITPYEWISPHSCDPDPLQLENQFSIGNSLWFTIGSLMQQGSDLAPRALSTRLLASVWWFFTLIMISSYTANLAASLTLSRMAPAISNVEDLAKQTKIQYGCKKGGSTYEFFQNSNHTTYQRMFNTMENNPELYITKWEDAIERVRKGGYAYLAESSTIEYLIERKCDMFQVGTWLDNKGYGIATPPDSPYRTPISNAIVVLQDQGQLYELKKRWWVDYGGGLCADKEVKSASTSELNLENVGGVFVVLFSGVAIGFLFGIMEFIWKSLKLAQDERQSIVKLMWFEIVRICTCGGSSRPIYNNNNNSNNNVQCLSTTGNVMLSRMTPSPATMDGSMIKLIDLSSHDTRMILPVQPPEQFANNRQQFQPSHMNGTVRSSKYHGSSLSQERQSEEHCERRSTSIERNKVHQNMQPQLY</sequence>
<evidence type="ECO:0000256" key="15">
    <source>
        <dbReference type="ARBA" id="ARBA00034104"/>
    </source>
</evidence>
<protein>
    <recommendedName>
        <fullName evidence="26">Glutamate receptor ionotropic, kainate 2-like</fullName>
    </recommendedName>
</protein>
<dbReference type="GO" id="GO:0015276">
    <property type="term" value="F:ligand-gated monoatomic ion channel activity"/>
    <property type="evidence" value="ECO:0007669"/>
    <property type="project" value="InterPro"/>
</dbReference>
<dbReference type="Pfam" id="PF10613">
    <property type="entry name" value="Lig_chan-Glu_bd"/>
    <property type="match status" value="1"/>
</dbReference>
<evidence type="ECO:0000256" key="18">
    <source>
        <dbReference type="PIRSR" id="PIRSR601508-3"/>
    </source>
</evidence>
<dbReference type="InterPro" id="IPR001828">
    <property type="entry name" value="ANF_lig-bd_rcpt"/>
</dbReference>
<feature type="disulfide bond" evidence="18">
    <location>
        <begin position="800"/>
        <end position="857"/>
    </location>
</feature>
<dbReference type="OMA" id="KTWFEDY"/>
<dbReference type="InterPro" id="IPR001508">
    <property type="entry name" value="Iono_Glu_rcpt_met"/>
</dbReference>
<dbReference type="Pfam" id="PF00060">
    <property type="entry name" value="Lig_chan"/>
    <property type="match status" value="1"/>
</dbReference>
<dbReference type="Gene3D" id="1.10.287.70">
    <property type="match status" value="1"/>
</dbReference>
<keyword evidence="6 20" id="KW-1133">Transmembrane helix</keyword>
<feature type="compositionally biased region" description="Basic and acidic residues" evidence="19">
    <location>
        <begin position="1022"/>
        <end position="1039"/>
    </location>
</feature>
<evidence type="ECO:0000259" key="22">
    <source>
        <dbReference type="SMART" id="SM00079"/>
    </source>
</evidence>
<feature type="binding site" evidence="16">
    <location>
        <position position="574"/>
    </location>
    <ligand>
        <name>L-glutamate</name>
        <dbReference type="ChEBI" id="CHEBI:29985"/>
    </ligand>
</feature>
<dbReference type="SUPFAM" id="SSF53850">
    <property type="entry name" value="Periplasmic binding protein-like II"/>
    <property type="match status" value="1"/>
</dbReference>
<dbReference type="Proteomes" id="UP001142055">
    <property type="component" value="Chromosome 4"/>
</dbReference>
<evidence type="ECO:0000259" key="23">
    <source>
        <dbReference type="SMART" id="SM00918"/>
    </source>
</evidence>
<keyword evidence="12" id="KW-0628">Postsynaptic cell membrane</keyword>
<keyword evidence="13" id="KW-1071">Ligand-gated ion channel</keyword>
<dbReference type="InterPro" id="IPR028082">
    <property type="entry name" value="Peripla_BP_I"/>
</dbReference>
<feature type="transmembrane region" description="Helical" evidence="20">
    <location>
        <begin position="690"/>
        <end position="712"/>
    </location>
</feature>
<evidence type="ECO:0000256" key="1">
    <source>
        <dbReference type="ARBA" id="ARBA00008685"/>
    </source>
</evidence>
<feature type="domain" description="Ionotropic glutamate receptor C-terminal" evidence="22">
    <location>
        <begin position="478"/>
        <end position="851"/>
    </location>
</feature>
<keyword evidence="10" id="KW-0675">Receptor</keyword>
<evidence type="ECO:0000256" key="10">
    <source>
        <dbReference type="ARBA" id="ARBA00023170"/>
    </source>
</evidence>
<keyword evidence="5 21" id="KW-0732">Signal</keyword>
<dbReference type="InterPro" id="IPR019594">
    <property type="entry name" value="Glu/Gly-bd"/>
</dbReference>
<feature type="transmembrane region" description="Helical" evidence="20">
    <location>
        <begin position="875"/>
        <end position="899"/>
    </location>
</feature>
<evidence type="ECO:0000256" key="17">
    <source>
        <dbReference type="PIRSR" id="PIRSR601508-2"/>
    </source>
</evidence>
<feature type="signal peptide" evidence="21">
    <location>
        <begin position="1"/>
        <end position="16"/>
    </location>
</feature>
<dbReference type="AlphaFoldDB" id="A0A9Q0RIL5"/>
<dbReference type="PANTHER" id="PTHR18966">
    <property type="entry name" value="IONOTROPIC GLUTAMATE RECEPTOR"/>
    <property type="match status" value="1"/>
</dbReference>
<evidence type="ECO:0000256" key="9">
    <source>
        <dbReference type="ARBA" id="ARBA00023136"/>
    </source>
</evidence>
<dbReference type="Gene3D" id="3.40.50.2300">
    <property type="match status" value="2"/>
</dbReference>
<keyword evidence="3" id="KW-1003">Cell membrane</keyword>
<gene>
    <name evidence="24" type="ORF">RDWZM_009970</name>
</gene>
<feature type="site" description="Crucial to convey clamshell closure to channel opening" evidence="17">
    <location>
        <position position="719"/>
    </location>
</feature>
<feature type="binding site" evidence="16">
    <location>
        <position position="740"/>
    </location>
    <ligand>
        <name>L-glutamate</name>
        <dbReference type="ChEBI" id="CHEBI:29985"/>
    </ligand>
</feature>
<dbReference type="EMBL" id="JAPWDV010000004">
    <property type="protein sequence ID" value="KAJ6215470.1"/>
    <property type="molecule type" value="Genomic_DNA"/>
</dbReference>
<evidence type="ECO:0000256" key="7">
    <source>
        <dbReference type="ARBA" id="ARBA00023018"/>
    </source>
</evidence>
<evidence type="ECO:0000256" key="5">
    <source>
        <dbReference type="ARBA" id="ARBA00022729"/>
    </source>
</evidence>
<evidence type="ECO:0008006" key="26">
    <source>
        <dbReference type="Google" id="ProtNLM"/>
    </source>
</evidence>
<feature type="transmembrane region" description="Helical" evidence="20">
    <location>
        <begin position="614"/>
        <end position="632"/>
    </location>
</feature>
<feature type="compositionally biased region" description="Polar residues" evidence="19">
    <location>
        <begin position="1001"/>
        <end position="1021"/>
    </location>
</feature>
<evidence type="ECO:0000256" key="2">
    <source>
        <dbReference type="ARBA" id="ARBA00022448"/>
    </source>
</evidence>
<feature type="binding site" evidence="16">
    <location>
        <position position="569"/>
    </location>
    <ligand>
        <name>L-glutamate</name>
        <dbReference type="ChEBI" id="CHEBI:29985"/>
    </ligand>
</feature>
<dbReference type="PRINTS" id="PR00177">
    <property type="entry name" value="NMDARECEPTOR"/>
</dbReference>
<evidence type="ECO:0000256" key="3">
    <source>
        <dbReference type="ARBA" id="ARBA00022475"/>
    </source>
</evidence>
<evidence type="ECO:0000313" key="25">
    <source>
        <dbReference type="Proteomes" id="UP001142055"/>
    </source>
</evidence>
<feature type="region of interest" description="Disordered" evidence="19">
    <location>
        <begin position="1001"/>
        <end position="1049"/>
    </location>
</feature>
<feature type="domain" description="Ionotropic glutamate receptor L-glutamate and glycine-binding" evidence="23">
    <location>
        <begin position="489"/>
        <end position="558"/>
    </location>
</feature>
<dbReference type="InterPro" id="IPR001320">
    <property type="entry name" value="Iontro_rcpt_C"/>
</dbReference>
<accession>A0A9Q0RIL5</accession>
<keyword evidence="14" id="KW-0407">Ion channel</keyword>
<feature type="chain" id="PRO_5040269702" description="Glutamate receptor ionotropic, kainate 2-like" evidence="21">
    <location>
        <begin position="17"/>
        <end position="1049"/>
    </location>
</feature>
<keyword evidence="11" id="KW-0325">Glycoprotein</keyword>
<keyword evidence="7" id="KW-0770">Synapse</keyword>
<reference evidence="24" key="1">
    <citation type="submission" date="2022-12" db="EMBL/GenBank/DDBJ databases">
        <title>Genome assemblies of Blomia tropicalis.</title>
        <authorList>
            <person name="Cui Y."/>
        </authorList>
    </citation>
    <scope>NUCLEOTIDE SEQUENCE</scope>
    <source>
        <tissue evidence="24">Adult mites</tissue>
    </source>
</reference>
<dbReference type="SMART" id="SM00079">
    <property type="entry name" value="PBPe"/>
    <property type="match status" value="1"/>
</dbReference>
<evidence type="ECO:0000256" key="14">
    <source>
        <dbReference type="ARBA" id="ARBA00023303"/>
    </source>
</evidence>
<keyword evidence="2" id="KW-0813">Transport</keyword>
<comment type="subcellular location">
    <subcellularLocation>
        <location evidence="15">Postsynaptic cell membrane</location>
        <topology evidence="15">Multi-pass membrane protein</topology>
    </subcellularLocation>
</comment>
<evidence type="ECO:0000256" key="6">
    <source>
        <dbReference type="ARBA" id="ARBA00022989"/>
    </source>
</evidence>
<feature type="binding site" evidence="16">
    <location>
        <position position="788"/>
    </location>
    <ligand>
        <name>L-glutamate</name>
        <dbReference type="ChEBI" id="CHEBI:29985"/>
    </ligand>
</feature>
<dbReference type="FunFam" id="3.40.190.10:FF:000024">
    <property type="entry name" value="Glutamate receptor, ionotropic, delta 1"/>
    <property type="match status" value="1"/>
</dbReference>
<dbReference type="Pfam" id="PF01094">
    <property type="entry name" value="ANF_receptor"/>
    <property type="match status" value="1"/>
</dbReference>
<keyword evidence="9 20" id="KW-0472">Membrane</keyword>
<dbReference type="Gene3D" id="3.40.190.10">
    <property type="entry name" value="Periplasmic binding protein-like II"/>
    <property type="match status" value="1"/>
</dbReference>
<organism evidence="24 25">
    <name type="scientific">Blomia tropicalis</name>
    <name type="common">Mite</name>
    <dbReference type="NCBI Taxonomy" id="40697"/>
    <lineage>
        <taxon>Eukaryota</taxon>
        <taxon>Metazoa</taxon>
        <taxon>Ecdysozoa</taxon>
        <taxon>Arthropoda</taxon>
        <taxon>Chelicerata</taxon>
        <taxon>Arachnida</taxon>
        <taxon>Acari</taxon>
        <taxon>Acariformes</taxon>
        <taxon>Sarcoptiformes</taxon>
        <taxon>Astigmata</taxon>
        <taxon>Glycyphagoidea</taxon>
        <taxon>Echimyopodidae</taxon>
        <taxon>Blomia</taxon>
    </lineage>
</organism>
<evidence type="ECO:0000313" key="24">
    <source>
        <dbReference type="EMBL" id="KAJ6215470.1"/>
    </source>
</evidence>
<keyword evidence="25" id="KW-1185">Reference proteome</keyword>
<feature type="binding site" evidence="16">
    <location>
        <position position="741"/>
    </location>
    <ligand>
        <name>L-glutamate</name>
        <dbReference type="ChEBI" id="CHEBI:29985"/>
    </ligand>
</feature>
<comment type="caution">
    <text evidence="24">The sequence shown here is derived from an EMBL/GenBank/DDBJ whole genome shotgun (WGS) entry which is preliminary data.</text>
</comment>
<keyword evidence="8" id="KW-0406">Ion transport</keyword>
<dbReference type="FunFam" id="1.10.287.70:FF:000010">
    <property type="entry name" value="Putative glutamate receptor ionotropic kainate 1"/>
    <property type="match status" value="1"/>
</dbReference>
<evidence type="ECO:0000256" key="13">
    <source>
        <dbReference type="ARBA" id="ARBA00023286"/>
    </source>
</evidence>
<evidence type="ECO:0000256" key="4">
    <source>
        <dbReference type="ARBA" id="ARBA00022692"/>
    </source>
</evidence>
<evidence type="ECO:0000256" key="11">
    <source>
        <dbReference type="ARBA" id="ARBA00023180"/>
    </source>
</evidence>
<evidence type="ECO:0000256" key="19">
    <source>
        <dbReference type="SAM" id="MobiDB-lite"/>
    </source>
</evidence>
<evidence type="ECO:0000256" key="16">
    <source>
        <dbReference type="PIRSR" id="PIRSR601508-1"/>
    </source>
</evidence>
<evidence type="ECO:0000256" key="21">
    <source>
        <dbReference type="SAM" id="SignalP"/>
    </source>
</evidence>
<dbReference type="GO" id="GO:0045211">
    <property type="term" value="C:postsynaptic membrane"/>
    <property type="evidence" value="ECO:0007669"/>
    <property type="project" value="UniProtKB-SubCell"/>
</dbReference>
<evidence type="ECO:0000256" key="12">
    <source>
        <dbReference type="ARBA" id="ARBA00023257"/>
    </source>
</evidence>
<evidence type="ECO:0000256" key="20">
    <source>
        <dbReference type="SAM" id="Phobius"/>
    </source>
</evidence>
<keyword evidence="4 20" id="KW-0812">Transmembrane</keyword>